<dbReference type="EMBL" id="CP025197">
    <property type="protein sequence ID" value="AUG56600.1"/>
    <property type="molecule type" value="Genomic_DNA"/>
</dbReference>
<evidence type="ECO:0000313" key="2">
    <source>
        <dbReference type="EMBL" id="AUG56600.1"/>
    </source>
</evidence>
<dbReference type="RefSeq" id="WP_101299144.1">
    <property type="nucleotide sequence ID" value="NZ_CP025197.1"/>
</dbReference>
<dbReference type="InterPro" id="IPR022496">
    <property type="entry name" value="T6A_TsaB"/>
</dbReference>
<dbReference type="GO" id="GO:0005829">
    <property type="term" value="C:cytosol"/>
    <property type="evidence" value="ECO:0007669"/>
    <property type="project" value="TreeGrafter"/>
</dbReference>
<name>A0A2K9EMC2_9FIRM</name>
<proteinExistence type="predicted"/>
<sequence length="238" mass="26799">MKILAIDTSSLVAAVSVMEDERLLGEYIVNHKKTHSQRLMPMVERILEELELKPSDIDIFAVSTGPGSFTGLRIGVTTIKAMAYATSKPVVGVPTLDALAYNILIEDFIICPIMDARNNQVYTALYERKDGKLNRISDYLALPVDELADIIEEKNKKVIFLGDGVENHRDFFKNRLKDSCEFAPGSMRLQRASSIAEIAYMKAKEGKTESSFELTPFYLRKSQAERMYENKMSADKNS</sequence>
<dbReference type="NCBIfam" id="TIGR03725">
    <property type="entry name" value="T6A_YeaZ"/>
    <property type="match status" value="1"/>
</dbReference>
<evidence type="ECO:0000259" key="1">
    <source>
        <dbReference type="Pfam" id="PF00814"/>
    </source>
</evidence>
<dbReference type="Pfam" id="PF00814">
    <property type="entry name" value="TsaD"/>
    <property type="match status" value="1"/>
</dbReference>
<dbReference type="AlphaFoldDB" id="A0A2K9EMC2"/>
<dbReference type="Gene3D" id="3.30.420.40">
    <property type="match status" value="2"/>
</dbReference>
<dbReference type="PANTHER" id="PTHR11735:SF11">
    <property type="entry name" value="TRNA THREONYLCARBAMOYLADENOSINE BIOSYNTHESIS PROTEIN TSAB"/>
    <property type="match status" value="1"/>
</dbReference>
<dbReference type="KEGG" id="hsc:HVS_03260"/>
<dbReference type="InterPro" id="IPR043129">
    <property type="entry name" value="ATPase_NBD"/>
</dbReference>
<dbReference type="PANTHER" id="PTHR11735">
    <property type="entry name" value="TRNA N6-ADENOSINE THREONYLCARBAMOYLTRANSFERASE"/>
    <property type="match status" value="1"/>
</dbReference>
<dbReference type="Proteomes" id="UP000233534">
    <property type="component" value="Chromosome"/>
</dbReference>
<gene>
    <name evidence="2" type="primary">tsaB</name>
    <name evidence="2" type="ORF">HVS_03260</name>
</gene>
<dbReference type="SUPFAM" id="SSF53067">
    <property type="entry name" value="Actin-like ATPase domain"/>
    <property type="match status" value="2"/>
</dbReference>
<reference evidence="2 3" key="1">
    <citation type="submission" date="2017-12" db="EMBL/GenBank/DDBJ databases">
        <title>Complete genome sequence of Herbivorax saccincola GGR1, a novel Cellulosome-producing hydrolytic bacterium in a thermophilic biogas plant, established by Illumina and Nanopore MinION sequencing.</title>
        <authorList>
            <person name="Pechtl A."/>
            <person name="Ruckert C."/>
            <person name="Koeck D.E."/>
            <person name="Maus I."/>
            <person name="Winkler A."/>
            <person name="Kalinowski J."/>
            <person name="Puhler A."/>
            <person name="Schwarz W.W."/>
            <person name="Zverlov V.V."/>
            <person name="Schluter A."/>
            <person name="Liebl W."/>
        </authorList>
    </citation>
    <scope>NUCLEOTIDE SEQUENCE [LARGE SCALE GENOMIC DNA]</scope>
    <source>
        <strain evidence="3">SR1</strain>
    </source>
</reference>
<evidence type="ECO:0000313" key="3">
    <source>
        <dbReference type="Proteomes" id="UP000233534"/>
    </source>
</evidence>
<dbReference type="GO" id="GO:0002949">
    <property type="term" value="P:tRNA threonylcarbamoyladenosine modification"/>
    <property type="evidence" value="ECO:0007669"/>
    <property type="project" value="InterPro"/>
</dbReference>
<accession>A0A2K9EMC2</accession>
<dbReference type="InterPro" id="IPR000905">
    <property type="entry name" value="Gcp-like_dom"/>
</dbReference>
<dbReference type="CDD" id="cd24032">
    <property type="entry name" value="ASKHA_NBD_TsaB"/>
    <property type="match status" value="1"/>
</dbReference>
<organism evidence="2 3">
    <name type="scientific">Acetivibrio saccincola</name>
    <dbReference type="NCBI Taxonomy" id="1677857"/>
    <lineage>
        <taxon>Bacteria</taxon>
        <taxon>Bacillati</taxon>
        <taxon>Bacillota</taxon>
        <taxon>Clostridia</taxon>
        <taxon>Eubacteriales</taxon>
        <taxon>Oscillospiraceae</taxon>
        <taxon>Acetivibrio</taxon>
    </lineage>
</organism>
<feature type="domain" description="Gcp-like" evidence="1">
    <location>
        <begin position="32"/>
        <end position="226"/>
    </location>
</feature>
<keyword evidence="3" id="KW-1185">Reference proteome</keyword>
<protein>
    <submittedName>
        <fullName evidence="2">tRNA threonylcarbamoyladenosine biosynthesis protein TsaB</fullName>
    </submittedName>
</protein>